<evidence type="ECO:0000256" key="2">
    <source>
        <dbReference type="ARBA" id="ARBA00022763"/>
    </source>
</evidence>
<comment type="subcellular location">
    <subcellularLocation>
        <location evidence="1">Nucleus</location>
    </subcellularLocation>
</comment>
<dbReference type="GO" id="GO:0005634">
    <property type="term" value="C:nucleus"/>
    <property type="evidence" value="ECO:0007669"/>
    <property type="project" value="UniProtKB-SubCell"/>
</dbReference>
<sequence>MAAPIGTMAGGAEPVSTPPRPCSQDPNSNRAKTTTPRSTTPRSRKRVPSVLQNLKSAEEKQAYIETLEKELDALFRYYKEAVAEKVRIELSQCGGSRNAVVAALLEESDLPLSKLVDEIHDRLNGEVGSGAIVLAEPVTYATVKSSVLFAGQRVTYGLPNADADVLEDYAESCLWCWETRDLKLLPISVRGQLGVRRMCRKRIHDRIIAVSEMIAALKRLECEPNFNDALKRASTKLNKAFPEADIRLLVDNSLQKNSEAMDKKRANEENKLLMKQLERNRREAEKEKANMHKELQRETQPNESDLQLSQGETTNNEKCSIKKQQQKKQVEETKKAQRRREKAEAESKKKRSLQLQVSIMHRFLKKCKADSSSENDNVSTKSSASDLSSSKNESLFQSATLAMDCTLASSNDVILEDIRKSHFSAWRSLGQSIRSNRKQNWGIRLKPRTEVFKELKLTSIKTDVHDDELDMEKHVDRLGEYSSDISSCPANADSSLHDGKKYRRARQLFQFDKSHRPAFYGVWPTKSQIVGARHPLRKDPSLDYDVSSDEEWEEEEPGESLSDCDKDEEDCQEECSKSDEESEDGFLVPDGYLSENEGAQVDRRGIDGDIKGNDSSSSYNEEFCALLRQQKYVNSLTDLALRKNHPLIITNFIHDKELSPDHSTGGISKVEQKFLQALRMYVVPGSSPIEIPMDKMQDEEQKVHLSDGKGGASSTSGVVAIPDSDLPAIVTTIQSCSQGMNKVLVSLQQKFPSVPKSLMKNKVREVADYVDNRLQVKKEVLDKLGLTAKPEKSSEGPKSIAAFFSKRCLPPGGENVKPGETSPLPSLKSSSAVDERPESSRKV</sequence>
<keyword evidence="4" id="KW-0539">Nucleus</keyword>
<keyword evidence="2" id="KW-0227">DNA damage</keyword>
<proteinExistence type="predicted"/>
<dbReference type="Proteomes" id="UP000501690">
    <property type="component" value="Linkage Group LG10"/>
</dbReference>
<gene>
    <name evidence="8" type="ORF">DEO72_LG10g3698</name>
</gene>
<keyword evidence="9" id="KW-1185">Reference proteome</keyword>
<feature type="region of interest" description="Disordered" evidence="5">
    <location>
        <begin position="368"/>
        <end position="390"/>
    </location>
</feature>
<feature type="compositionally biased region" description="Basic and acidic residues" evidence="5">
    <location>
        <begin position="833"/>
        <end position="843"/>
    </location>
</feature>
<protein>
    <submittedName>
        <fullName evidence="8">Chromatin assembly factor 1 subunit A</fullName>
    </submittedName>
</protein>
<dbReference type="PANTHER" id="PTHR15272">
    <property type="entry name" value="CHROMATIN ASSEMBLY FACTOR 1 SUBUNIT A CAF-1 SUBUNIT A"/>
    <property type="match status" value="1"/>
</dbReference>
<keyword evidence="3" id="KW-0234">DNA repair</keyword>
<accession>A0A4D6NIG1</accession>
<dbReference type="GO" id="GO:0006281">
    <property type="term" value="P:DNA repair"/>
    <property type="evidence" value="ECO:0007669"/>
    <property type="project" value="UniProtKB-KW"/>
</dbReference>
<evidence type="ECO:0000256" key="4">
    <source>
        <dbReference type="ARBA" id="ARBA00023242"/>
    </source>
</evidence>
<name>A0A4D6NIG1_VIGUN</name>
<feature type="compositionally biased region" description="Polar residues" evidence="5">
    <location>
        <begin position="298"/>
        <end position="318"/>
    </location>
</feature>
<organism evidence="8 9">
    <name type="scientific">Vigna unguiculata</name>
    <name type="common">Cowpea</name>
    <dbReference type="NCBI Taxonomy" id="3917"/>
    <lineage>
        <taxon>Eukaryota</taxon>
        <taxon>Viridiplantae</taxon>
        <taxon>Streptophyta</taxon>
        <taxon>Embryophyta</taxon>
        <taxon>Tracheophyta</taxon>
        <taxon>Spermatophyta</taxon>
        <taxon>Magnoliopsida</taxon>
        <taxon>eudicotyledons</taxon>
        <taxon>Gunneridae</taxon>
        <taxon>Pentapetalae</taxon>
        <taxon>rosids</taxon>
        <taxon>fabids</taxon>
        <taxon>Fabales</taxon>
        <taxon>Fabaceae</taxon>
        <taxon>Papilionoideae</taxon>
        <taxon>50 kb inversion clade</taxon>
        <taxon>NPAAA clade</taxon>
        <taxon>indigoferoid/millettioid clade</taxon>
        <taxon>Phaseoleae</taxon>
        <taxon>Vigna</taxon>
    </lineage>
</organism>
<feature type="region of interest" description="Disordered" evidence="5">
    <location>
        <begin position="281"/>
        <end position="352"/>
    </location>
</feature>
<evidence type="ECO:0000313" key="8">
    <source>
        <dbReference type="EMBL" id="QCE12454.1"/>
    </source>
</evidence>
<dbReference type="Pfam" id="PF21796">
    <property type="entry name" value="Cac1_C"/>
    <property type="match status" value="1"/>
</dbReference>
<dbReference type="Pfam" id="PF12253">
    <property type="entry name" value="CAF1A_dimeriz"/>
    <property type="match status" value="1"/>
</dbReference>
<feature type="compositionally biased region" description="Basic and acidic residues" evidence="5">
    <location>
        <begin position="281"/>
        <end position="297"/>
    </location>
</feature>
<dbReference type="InterPro" id="IPR048800">
    <property type="entry name" value="Cac1-like_C"/>
</dbReference>
<dbReference type="PANTHER" id="PTHR15272:SF0">
    <property type="entry name" value="CHROMATIN ASSEMBLY FACTOR 1 SUBUNIT A"/>
    <property type="match status" value="1"/>
</dbReference>
<evidence type="ECO:0000256" key="3">
    <source>
        <dbReference type="ARBA" id="ARBA00023204"/>
    </source>
</evidence>
<feature type="domain" description="Chromatin assembly factor 1 subunit A dimerization" evidence="6">
    <location>
        <begin position="508"/>
        <end position="574"/>
    </location>
</feature>
<dbReference type="EMBL" id="CP039354">
    <property type="protein sequence ID" value="QCE12454.1"/>
    <property type="molecule type" value="Genomic_DNA"/>
</dbReference>
<feature type="domain" description="Chromatin assembly factor 1 subunit Cac1-like C-terminal" evidence="7">
    <location>
        <begin position="726"/>
        <end position="773"/>
    </location>
</feature>
<feature type="compositionally biased region" description="Basic and acidic residues" evidence="5">
    <location>
        <begin position="328"/>
        <end position="347"/>
    </location>
</feature>
<feature type="compositionally biased region" description="Low complexity" evidence="5">
    <location>
        <begin position="32"/>
        <end position="41"/>
    </location>
</feature>
<evidence type="ECO:0000256" key="1">
    <source>
        <dbReference type="ARBA" id="ARBA00004123"/>
    </source>
</evidence>
<evidence type="ECO:0000259" key="6">
    <source>
        <dbReference type="Pfam" id="PF12253"/>
    </source>
</evidence>
<evidence type="ECO:0000313" key="9">
    <source>
        <dbReference type="Proteomes" id="UP000501690"/>
    </source>
</evidence>
<feature type="region of interest" description="Disordered" evidence="5">
    <location>
        <begin position="811"/>
        <end position="843"/>
    </location>
</feature>
<dbReference type="GO" id="GO:0033186">
    <property type="term" value="C:CAF-1 complex"/>
    <property type="evidence" value="ECO:0007669"/>
    <property type="project" value="TreeGrafter"/>
</dbReference>
<feature type="compositionally biased region" description="Basic and acidic residues" evidence="5">
    <location>
        <begin position="600"/>
        <end position="612"/>
    </location>
</feature>
<dbReference type="AlphaFoldDB" id="A0A4D6NIG1"/>
<reference evidence="8 9" key="1">
    <citation type="submission" date="2019-04" db="EMBL/GenBank/DDBJ databases">
        <title>An improved genome assembly and genetic linkage map for asparagus bean, Vigna unguiculata ssp. sesquipedialis.</title>
        <authorList>
            <person name="Xia Q."/>
            <person name="Zhang R."/>
            <person name="Dong Y."/>
        </authorList>
    </citation>
    <scope>NUCLEOTIDE SEQUENCE [LARGE SCALE GENOMIC DNA]</scope>
    <source>
        <tissue evidence="8">Leaf</tissue>
    </source>
</reference>
<dbReference type="GO" id="GO:0006334">
    <property type="term" value="P:nucleosome assembly"/>
    <property type="evidence" value="ECO:0007669"/>
    <property type="project" value="TreeGrafter"/>
</dbReference>
<feature type="compositionally biased region" description="Acidic residues" evidence="5">
    <location>
        <begin position="546"/>
        <end position="558"/>
    </location>
</feature>
<dbReference type="InterPro" id="IPR022043">
    <property type="entry name" value="CAF1A_DD"/>
</dbReference>
<evidence type="ECO:0000256" key="5">
    <source>
        <dbReference type="SAM" id="MobiDB-lite"/>
    </source>
</evidence>
<feature type="compositionally biased region" description="Polar residues" evidence="5">
    <location>
        <begin position="823"/>
        <end position="832"/>
    </location>
</feature>
<feature type="region of interest" description="Disordered" evidence="5">
    <location>
        <begin position="1"/>
        <end position="49"/>
    </location>
</feature>
<evidence type="ECO:0000259" key="7">
    <source>
        <dbReference type="Pfam" id="PF21796"/>
    </source>
</evidence>
<feature type="compositionally biased region" description="Low complexity" evidence="5">
    <location>
        <begin position="379"/>
        <end position="390"/>
    </location>
</feature>
<feature type="region of interest" description="Disordered" evidence="5">
    <location>
        <begin position="534"/>
        <end position="615"/>
    </location>
</feature>